<reference evidence="3" key="1">
    <citation type="journal article" date="2018" name="Front. Microbiol.">
        <title>Genome-Based Analysis Reveals the Taxonomy and Diversity of the Family Idiomarinaceae.</title>
        <authorList>
            <person name="Liu Y."/>
            <person name="Lai Q."/>
            <person name="Shao Z."/>
        </authorList>
    </citation>
    <scope>NUCLEOTIDE SEQUENCE [LARGE SCALE GENOMIC DNA]</scope>
    <source>
        <strain evidence="3">AIS</strain>
    </source>
</reference>
<evidence type="ECO:0008006" key="4">
    <source>
        <dbReference type="Google" id="ProtNLM"/>
    </source>
</evidence>
<feature type="signal peptide" evidence="1">
    <location>
        <begin position="1"/>
        <end position="24"/>
    </location>
</feature>
<keyword evidence="1" id="KW-0732">Signal</keyword>
<accession>A0A432WL38</accession>
<sequence>MCNRNVGGIIAILGLLGFSQAASAQSSDDWLITVGFASGSPLLNDNSERGNYVPLWLAKPEAFDRQVGGYISVGIPETDFAGNSSSDRHTVRVLNAGFTFKPNNNVVLYAGPGYSYQREHGFNAEPRSKHRLNANLGVAFIGRNFGINFGYDSGPNAFGIGFVVTNHWFSGRF</sequence>
<protein>
    <recommendedName>
        <fullName evidence="4">Acyloxyacyl hydrolase</fullName>
    </recommendedName>
</protein>
<evidence type="ECO:0000313" key="3">
    <source>
        <dbReference type="Proteomes" id="UP000286934"/>
    </source>
</evidence>
<proteinExistence type="predicted"/>
<dbReference type="OrthoDB" id="6399761at2"/>
<dbReference type="Proteomes" id="UP000286934">
    <property type="component" value="Unassembled WGS sequence"/>
</dbReference>
<evidence type="ECO:0000256" key="1">
    <source>
        <dbReference type="SAM" id="SignalP"/>
    </source>
</evidence>
<name>A0A432WL38_9GAMM</name>
<dbReference type="RefSeq" id="WP_126809059.1">
    <property type="nucleotide sequence ID" value="NZ_PIPP01000007.1"/>
</dbReference>
<keyword evidence="3" id="KW-1185">Reference proteome</keyword>
<comment type="caution">
    <text evidence="2">The sequence shown here is derived from an EMBL/GenBank/DDBJ whole genome shotgun (WGS) entry which is preliminary data.</text>
</comment>
<feature type="chain" id="PRO_5019106608" description="Acyloxyacyl hydrolase" evidence="1">
    <location>
        <begin position="25"/>
        <end position="173"/>
    </location>
</feature>
<gene>
    <name evidence="2" type="ORF">CWE13_12400</name>
</gene>
<organism evidence="2 3">
    <name type="scientific">Aliidiomarina shirensis</name>
    <dbReference type="NCBI Taxonomy" id="1048642"/>
    <lineage>
        <taxon>Bacteria</taxon>
        <taxon>Pseudomonadati</taxon>
        <taxon>Pseudomonadota</taxon>
        <taxon>Gammaproteobacteria</taxon>
        <taxon>Alteromonadales</taxon>
        <taxon>Idiomarinaceae</taxon>
        <taxon>Aliidiomarina</taxon>
    </lineage>
</organism>
<evidence type="ECO:0000313" key="2">
    <source>
        <dbReference type="EMBL" id="RUO34417.1"/>
    </source>
</evidence>
<dbReference type="EMBL" id="PIPP01000007">
    <property type="protein sequence ID" value="RUO34417.1"/>
    <property type="molecule type" value="Genomic_DNA"/>
</dbReference>
<dbReference type="AlphaFoldDB" id="A0A432WL38"/>